<evidence type="ECO:0000256" key="9">
    <source>
        <dbReference type="ARBA" id="ARBA00022777"/>
    </source>
</evidence>
<keyword evidence="10 14" id="KW-0067">ATP-binding</keyword>
<dbReference type="WBParaSite" id="SVE_1904300.1">
    <property type="protein sequence ID" value="SVE_1904300.1"/>
    <property type="gene ID" value="SVE_1904300"/>
</dbReference>
<keyword evidence="8 14" id="KW-0547">Nucleotide-binding</keyword>
<dbReference type="SUPFAM" id="SSF56112">
    <property type="entry name" value="Protein kinase-like (PK-like)"/>
    <property type="match status" value="1"/>
</dbReference>
<reference evidence="20" key="2">
    <citation type="submission" date="2015-08" db="UniProtKB">
        <authorList>
            <consortium name="WormBaseParasite"/>
        </authorList>
    </citation>
    <scope>IDENTIFICATION</scope>
</reference>
<evidence type="ECO:0000256" key="3">
    <source>
        <dbReference type="ARBA" id="ARBA00012401"/>
    </source>
</evidence>
<feature type="region of interest" description="Disordered" evidence="15">
    <location>
        <begin position="649"/>
        <end position="676"/>
    </location>
</feature>
<dbReference type="PROSITE" id="PS00108">
    <property type="entry name" value="PROTEIN_KINASE_ST"/>
    <property type="match status" value="1"/>
</dbReference>
<dbReference type="PROSITE" id="PS00107">
    <property type="entry name" value="PROTEIN_KINASE_ATP"/>
    <property type="match status" value="1"/>
</dbReference>
<evidence type="ECO:0000313" key="19">
    <source>
        <dbReference type="Proteomes" id="UP000035680"/>
    </source>
</evidence>
<evidence type="ECO:0000256" key="10">
    <source>
        <dbReference type="ARBA" id="ARBA00022840"/>
    </source>
</evidence>
<evidence type="ECO:0000256" key="6">
    <source>
        <dbReference type="ARBA" id="ARBA00022692"/>
    </source>
</evidence>
<dbReference type="PANTHER" id="PTHR23255">
    <property type="entry name" value="TRANSFORMING GROWTH FACTOR-BETA RECEPTOR TYPE I AND II"/>
    <property type="match status" value="1"/>
</dbReference>
<dbReference type="STRING" id="75913.A0A0K0G2U2"/>
<organism evidence="19 20">
    <name type="scientific">Strongyloides venezuelensis</name>
    <name type="common">Threadworm</name>
    <dbReference type="NCBI Taxonomy" id="75913"/>
    <lineage>
        <taxon>Eukaryota</taxon>
        <taxon>Metazoa</taxon>
        <taxon>Ecdysozoa</taxon>
        <taxon>Nematoda</taxon>
        <taxon>Chromadorea</taxon>
        <taxon>Rhabditida</taxon>
        <taxon>Tylenchina</taxon>
        <taxon>Panagrolaimomorpha</taxon>
        <taxon>Strongyloidoidea</taxon>
        <taxon>Strongyloididae</taxon>
        <taxon>Strongyloides</taxon>
    </lineage>
</organism>
<dbReference type="InterPro" id="IPR008271">
    <property type="entry name" value="Ser/Thr_kinase_AS"/>
</dbReference>
<dbReference type="PROSITE" id="PS50011">
    <property type="entry name" value="PROTEIN_KINASE_DOM"/>
    <property type="match status" value="1"/>
</dbReference>
<dbReference type="InterPro" id="IPR017441">
    <property type="entry name" value="Protein_kinase_ATP_BS"/>
</dbReference>
<dbReference type="Proteomes" id="UP000035680">
    <property type="component" value="Unassembled WGS sequence"/>
</dbReference>
<reference evidence="19" key="1">
    <citation type="submission" date="2014-07" db="EMBL/GenBank/DDBJ databases">
        <authorList>
            <person name="Martin A.A"/>
            <person name="De Silva N."/>
        </authorList>
    </citation>
    <scope>NUCLEOTIDE SEQUENCE</scope>
</reference>
<feature type="binding site" evidence="14">
    <location>
        <position position="321"/>
    </location>
    <ligand>
        <name>ATP</name>
        <dbReference type="ChEBI" id="CHEBI:30616"/>
    </ligand>
</feature>
<evidence type="ECO:0000256" key="13">
    <source>
        <dbReference type="ARBA" id="ARBA00023170"/>
    </source>
</evidence>
<protein>
    <recommendedName>
        <fullName evidence="3">receptor protein serine/threonine kinase</fullName>
        <ecNumber evidence="3">2.7.11.30</ecNumber>
    </recommendedName>
</protein>
<dbReference type="GO" id="GO:0043235">
    <property type="term" value="C:receptor complex"/>
    <property type="evidence" value="ECO:0007669"/>
    <property type="project" value="TreeGrafter"/>
</dbReference>
<dbReference type="InterPro" id="IPR003605">
    <property type="entry name" value="GS_dom"/>
</dbReference>
<dbReference type="AlphaFoldDB" id="A0A0K0G2U2"/>
<keyword evidence="9" id="KW-0418">Kinase</keyword>
<keyword evidence="11 16" id="KW-1133">Transmembrane helix</keyword>
<evidence type="ECO:0000256" key="7">
    <source>
        <dbReference type="ARBA" id="ARBA00022729"/>
    </source>
</evidence>
<dbReference type="GO" id="GO:0071363">
    <property type="term" value="P:cellular response to growth factor stimulus"/>
    <property type="evidence" value="ECO:0007669"/>
    <property type="project" value="TreeGrafter"/>
</dbReference>
<evidence type="ECO:0000313" key="20">
    <source>
        <dbReference type="WBParaSite" id="SVE_1904300.1"/>
    </source>
</evidence>
<proteinExistence type="inferred from homology"/>
<evidence type="ECO:0000256" key="16">
    <source>
        <dbReference type="SAM" id="Phobius"/>
    </source>
</evidence>
<dbReference type="GO" id="GO:0004675">
    <property type="term" value="F:transmembrane receptor protein serine/threonine kinase activity"/>
    <property type="evidence" value="ECO:0007669"/>
    <property type="project" value="UniProtKB-EC"/>
</dbReference>
<evidence type="ECO:0000256" key="14">
    <source>
        <dbReference type="PROSITE-ProRule" id="PRU10141"/>
    </source>
</evidence>
<evidence type="ECO:0000256" key="2">
    <source>
        <dbReference type="ARBA" id="ARBA00009605"/>
    </source>
</evidence>
<comment type="subcellular location">
    <subcellularLocation>
        <location evidence="1">Membrane</location>
        <topology evidence="1">Single-pass type I membrane protein</topology>
    </subcellularLocation>
</comment>
<dbReference type="CDD" id="cd23532">
    <property type="entry name" value="TFP_LU_ECD_BMPR1"/>
    <property type="match status" value="1"/>
</dbReference>
<feature type="transmembrane region" description="Helical" evidence="16">
    <location>
        <begin position="185"/>
        <end position="207"/>
    </location>
</feature>
<evidence type="ECO:0000256" key="8">
    <source>
        <dbReference type="ARBA" id="ARBA00022741"/>
    </source>
</evidence>
<dbReference type="InterPro" id="IPR000719">
    <property type="entry name" value="Prot_kinase_dom"/>
</dbReference>
<dbReference type="SMART" id="SM00220">
    <property type="entry name" value="S_TKc"/>
    <property type="match status" value="1"/>
</dbReference>
<accession>A0A0K0G2U2</accession>
<dbReference type="Gene3D" id="2.10.60.10">
    <property type="entry name" value="CD59"/>
    <property type="match status" value="1"/>
</dbReference>
<evidence type="ECO:0000256" key="5">
    <source>
        <dbReference type="ARBA" id="ARBA00022679"/>
    </source>
</evidence>
<dbReference type="InterPro" id="IPR011009">
    <property type="entry name" value="Kinase-like_dom_sf"/>
</dbReference>
<feature type="domain" description="Protein kinase" evidence="17">
    <location>
        <begin position="294"/>
        <end position="612"/>
    </location>
</feature>
<keyword evidence="12 16" id="KW-0472">Membrane</keyword>
<keyword evidence="13" id="KW-0675">Receptor</keyword>
<dbReference type="PANTHER" id="PTHR23255:SF71">
    <property type="entry name" value="RECEPTOR PROTEIN SERINE_THREONINE KINASE"/>
    <property type="match status" value="1"/>
</dbReference>
<evidence type="ECO:0000256" key="11">
    <source>
        <dbReference type="ARBA" id="ARBA00022989"/>
    </source>
</evidence>
<evidence type="ECO:0000259" key="18">
    <source>
        <dbReference type="PROSITE" id="PS51256"/>
    </source>
</evidence>
<keyword evidence="6 16" id="KW-0812">Transmembrane</keyword>
<dbReference type="Pfam" id="PF00069">
    <property type="entry name" value="Pkinase"/>
    <property type="match status" value="1"/>
</dbReference>
<keyword evidence="4" id="KW-0723">Serine/threonine-protein kinase</keyword>
<feature type="domain" description="GS" evidence="18">
    <location>
        <begin position="258"/>
        <end position="293"/>
    </location>
</feature>
<evidence type="ECO:0000259" key="17">
    <source>
        <dbReference type="PROSITE" id="PS50011"/>
    </source>
</evidence>
<dbReference type="Gene3D" id="1.10.510.10">
    <property type="entry name" value="Transferase(Phosphotransferase) domain 1"/>
    <property type="match status" value="1"/>
</dbReference>
<evidence type="ECO:0000256" key="1">
    <source>
        <dbReference type="ARBA" id="ARBA00004479"/>
    </source>
</evidence>
<keyword evidence="7" id="KW-0732">Signal</keyword>
<keyword evidence="19" id="KW-1185">Reference proteome</keyword>
<keyword evidence="5" id="KW-0808">Transferase</keyword>
<evidence type="ECO:0000256" key="15">
    <source>
        <dbReference type="SAM" id="MobiDB-lite"/>
    </source>
</evidence>
<evidence type="ECO:0000256" key="12">
    <source>
        <dbReference type="ARBA" id="ARBA00023136"/>
    </source>
</evidence>
<dbReference type="GO" id="GO:0005524">
    <property type="term" value="F:ATP binding"/>
    <property type="evidence" value="ECO:0007669"/>
    <property type="project" value="UniProtKB-UniRule"/>
</dbReference>
<dbReference type="GO" id="GO:0005886">
    <property type="term" value="C:plasma membrane"/>
    <property type="evidence" value="ECO:0007669"/>
    <property type="project" value="TreeGrafter"/>
</dbReference>
<evidence type="ECO:0000256" key="4">
    <source>
        <dbReference type="ARBA" id="ARBA00022527"/>
    </source>
</evidence>
<sequence length="676" mass="78371">MNVDTFRMKIKNPIKFNSYIIIIFYILWYENLIQSLEIDKEDSNSTNIKVTFKFGKIIFASSLPANEIPHDTYDNEVLCYCTFDQCDKEVKHLLGNQYNNTCRSKDGTCYVELHNIAEFGSDPHYVYSYGCEENHFKIAGSCNTKGQSKRGDDLFLCCSNENYCNKAFDLPDLNVKVRHMVAVRFVQTLFLIMCTMTFISIFILYIISLTSRGQRFLGATKRYIQLKMDSVLSFSCFNFKCLNRNFDNESCYRSNEPTVITDLISELDKTDGGFDDSGSRGFPLIMQRTIAREVVLEKTIGKGRFGDVYSGVWRGETVAVKIFHTREELAWSKEVEIYQTNNLRHPNLLRFIASDNKDTGMSTQLWLITEYHKLGSLYDYLSENIISMEVAANMIHSFANGLSYLHTEVPSLDTKPIIAHRDLKSKNLLVKNHYTLVIADFGLAKRDDKHAKLTNPNEPEKFACERVGTVRYLPPELLMNDKNFPSFESYKRSDVYSASLIMWEILSRAYEPEEFPEVKNMNELKKHIPEYQEPYSEWLNRNPTIDEVKIVVVDKKLRPPYPSQFKTKVENSSILFDMIQECWHPEPQSRINATYIKMLVGKLITKSYNAFLENKIQDYIRPIMEFMPNAPNNNTQSIGGMYNVNIEGYDESKNDDNNESFKNGKSPEKEKEHLLR</sequence>
<dbReference type="EC" id="2.7.11.30" evidence="3"/>
<comment type="similarity">
    <text evidence="2">Belongs to the protein kinase superfamily. TKL Ser/Thr protein kinase family. TGFB receptor subfamily.</text>
</comment>
<dbReference type="InterPro" id="IPR000333">
    <property type="entry name" value="TGFB_receptor"/>
</dbReference>
<name>A0A0K0G2U2_STRVS</name>
<feature type="compositionally biased region" description="Basic and acidic residues" evidence="15">
    <location>
        <begin position="665"/>
        <end position="676"/>
    </location>
</feature>
<dbReference type="PROSITE" id="PS51256">
    <property type="entry name" value="GS"/>
    <property type="match status" value="1"/>
</dbReference>
<dbReference type="InterPro" id="IPR045860">
    <property type="entry name" value="Snake_toxin-like_sf"/>
</dbReference>
<dbReference type="Gene3D" id="3.30.200.20">
    <property type="entry name" value="Phosphorylase Kinase, domain 1"/>
    <property type="match status" value="1"/>
</dbReference>